<gene>
    <name evidence="2" type="ORF">BN13_1350004</name>
</gene>
<reference evidence="2 3" key="1">
    <citation type="journal article" date="2013" name="ISME J.">
        <title>A metabolic model for members of the genus Tetrasphaera involved in enhanced biological phosphorus removal.</title>
        <authorList>
            <person name="Kristiansen R."/>
            <person name="Nguyen H.T.T."/>
            <person name="Saunders A.M."/>
            <person name="Nielsen J.L."/>
            <person name="Wimmer R."/>
            <person name="Le V.Q."/>
            <person name="McIlroy S.J."/>
            <person name="Petrovski S."/>
            <person name="Seviour R.J."/>
            <person name="Calteau A."/>
            <person name="Nielsen K.L."/>
            <person name="Nielsen P.H."/>
        </authorList>
    </citation>
    <scope>NUCLEOTIDE SEQUENCE [LARGE SCALE GENOMIC DNA]</scope>
    <source>
        <strain evidence="2 3">Ben 74</strain>
    </source>
</reference>
<name>A0A077MAZ6_9MICO</name>
<evidence type="ECO:0000313" key="2">
    <source>
        <dbReference type="EMBL" id="CCI51967.1"/>
    </source>
</evidence>
<evidence type="ECO:0000313" key="3">
    <source>
        <dbReference type="Proteomes" id="UP000035720"/>
    </source>
</evidence>
<dbReference type="STRING" id="1193518.BN13_1350004"/>
<organism evidence="2 3">
    <name type="scientific">Nostocoides jenkinsii Ben 74</name>
    <dbReference type="NCBI Taxonomy" id="1193518"/>
    <lineage>
        <taxon>Bacteria</taxon>
        <taxon>Bacillati</taxon>
        <taxon>Actinomycetota</taxon>
        <taxon>Actinomycetes</taxon>
        <taxon>Micrococcales</taxon>
        <taxon>Intrasporangiaceae</taxon>
        <taxon>Nostocoides</taxon>
    </lineage>
</organism>
<evidence type="ECO:0000256" key="1">
    <source>
        <dbReference type="SAM" id="MobiDB-lite"/>
    </source>
</evidence>
<feature type="region of interest" description="Disordered" evidence="1">
    <location>
        <begin position="39"/>
        <end position="60"/>
    </location>
</feature>
<protein>
    <submittedName>
        <fullName evidence="2">Uncharacterized protein</fullName>
    </submittedName>
</protein>
<dbReference type="Proteomes" id="UP000035720">
    <property type="component" value="Unassembled WGS sequence"/>
</dbReference>
<comment type="caution">
    <text evidence="2">The sequence shown here is derived from an EMBL/GenBank/DDBJ whole genome shotgun (WGS) entry which is preliminary data.</text>
</comment>
<accession>A0A077MAZ6</accession>
<dbReference type="AlphaFoldDB" id="A0A077MAZ6"/>
<dbReference type="EMBL" id="CAJC01000041">
    <property type="protein sequence ID" value="CCI51967.1"/>
    <property type="molecule type" value="Genomic_DNA"/>
</dbReference>
<sequence>MAAVPRRPREGVLIASRPADCEQAGMGEQLAKLLGLSPSKCERNRSDGLAQSPAESGGET</sequence>
<proteinExistence type="predicted"/>
<keyword evidence="3" id="KW-1185">Reference proteome</keyword>